<feature type="compositionally biased region" description="Basic residues" evidence="8">
    <location>
        <begin position="270"/>
        <end position="280"/>
    </location>
</feature>
<evidence type="ECO:0000313" key="10">
    <source>
        <dbReference type="EMBL" id="AIC47016.1"/>
    </source>
</evidence>
<dbReference type="Gene3D" id="1.20.1080.10">
    <property type="entry name" value="Glycerol uptake facilitator protein"/>
    <property type="match status" value="1"/>
</dbReference>
<dbReference type="AlphaFoldDB" id="A0A060JAW8"/>
<dbReference type="PROSITE" id="PS00221">
    <property type="entry name" value="MIP"/>
    <property type="match status" value="1"/>
</dbReference>
<feature type="transmembrane region" description="Helical" evidence="9">
    <location>
        <begin position="37"/>
        <end position="65"/>
    </location>
</feature>
<keyword evidence="5 9" id="KW-1133">Transmembrane helix</keyword>
<name>A0A060JAW8_9MICO</name>
<dbReference type="InterPro" id="IPR022357">
    <property type="entry name" value="MIP_CS"/>
</dbReference>
<dbReference type="HOGENOM" id="CLU_969359_0_0_11"/>
<feature type="transmembrane region" description="Helical" evidence="9">
    <location>
        <begin position="114"/>
        <end position="133"/>
    </location>
</feature>
<dbReference type="GO" id="GO:0019755">
    <property type="term" value="P:one-carbon compound transport"/>
    <property type="evidence" value="ECO:0007669"/>
    <property type="project" value="UniProtKB-ARBA"/>
</dbReference>
<dbReference type="InterPro" id="IPR034294">
    <property type="entry name" value="Aquaporin_transptr"/>
</dbReference>
<accession>A0A060JAW8</accession>
<keyword evidence="2 7" id="KW-0813">Transport</keyword>
<dbReference type="PRINTS" id="PR00783">
    <property type="entry name" value="MINTRINSICP"/>
</dbReference>
<dbReference type="PANTHER" id="PTHR45665">
    <property type="entry name" value="AQUAPORIN-8"/>
    <property type="match status" value="1"/>
</dbReference>
<comment type="similarity">
    <text evidence="7">Belongs to the MIP/aquaporin (TC 1.A.8) family.</text>
</comment>
<evidence type="ECO:0000256" key="1">
    <source>
        <dbReference type="ARBA" id="ARBA00004127"/>
    </source>
</evidence>
<dbReference type="GO" id="GO:0012505">
    <property type="term" value="C:endomembrane system"/>
    <property type="evidence" value="ECO:0007669"/>
    <property type="project" value="UniProtKB-SubCell"/>
</dbReference>
<feature type="transmembrane region" description="Helical" evidence="9">
    <location>
        <begin position="182"/>
        <end position="203"/>
    </location>
</feature>
<evidence type="ECO:0000256" key="8">
    <source>
        <dbReference type="SAM" id="MobiDB-lite"/>
    </source>
</evidence>
<dbReference type="eggNOG" id="COG0580">
    <property type="taxonomic scope" value="Bacteria"/>
</dbReference>
<evidence type="ECO:0000256" key="6">
    <source>
        <dbReference type="ARBA" id="ARBA00023136"/>
    </source>
</evidence>
<evidence type="ECO:0000256" key="7">
    <source>
        <dbReference type="RuleBase" id="RU000477"/>
    </source>
</evidence>
<sequence length="287" mass="29010">MNATLKKVIAEFLGTFTYLLAIAGAAASESPFRGLTAALTLGLMILSLGGISGGHFNPAVSIYFFAKKTISFGTLVAFVAAQLVGAFFGTAAGLALWEKTIQPFSAGNQVNTPIFLGEVVATAGLIFIIGTLVNNKQSNLVWIGVASWFFVASSFTVTNAFANPAVSFGWMFNGISTGSTSSIIIAQLAGLVVAILLLIITGASTAKKAPAKQEAPKFVPAPIVAAPAAAASSPVAAKPAAAKPAAAKKPVAKKAPAKAAAPKVAAAKTVAKKPAAKKPAAKAEVKK</sequence>
<dbReference type="STRING" id="529884.Rhola_00001890"/>
<keyword evidence="3 7" id="KW-0812">Transmembrane</keyword>
<evidence type="ECO:0000256" key="2">
    <source>
        <dbReference type="ARBA" id="ARBA00022448"/>
    </source>
</evidence>
<proteinExistence type="inferred from homology"/>
<dbReference type="InterPro" id="IPR023271">
    <property type="entry name" value="Aquaporin-like"/>
</dbReference>
<feature type="compositionally biased region" description="Low complexity" evidence="8">
    <location>
        <begin position="257"/>
        <end position="269"/>
    </location>
</feature>
<evidence type="ECO:0000256" key="4">
    <source>
        <dbReference type="ARBA" id="ARBA00022737"/>
    </source>
</evidence>
<keyword evidence="4" id="KW-0677">Repeat</keyword>
<dbReference type="Proteomes" id="UP000067708">
    <property type="component" value="Chromosome"/>
</dbReference>
<dbReference type="GO" id="GO:0016020">
    <property type="term" value="C:membrane"/>
    <property type="evidence" value="ECO:0007669"/>
    <property type="project" value="InterPro"/>
</dbReference>
<protein>
    <submittedName>
        <fullName evidence="10">Glycerol uptake facilitator and related permeases (Major Intrinsic Protein Family)</fullName>
    </submittedName>
</protein>
<dbReference type="GO" id="GO:0015250">
    <property type="term" value="F:water channel activity"/>
    <property type="evidence" value="ECO:0007669"/>
    <property type="project" value="TreeGrafter"/>
</dbReference>
<evidence type="ECO:0000256" key="3">
    <source>
        <dbReference type="ARBA" id="ARBA00022692"/>
    </source>
</evidence>
<dbReference type="EMBL" id="CP007490">
    <property type="protein sequence ID" value="AIC47016.1"/>
    <property type="molecule type" value="Genomic_DNA"/>
</dbReference>
<feature type="region of interest" description="Disordered" evidence="8">
    <location>
        <begin position="244"/>
        <end position="287"/>
    </location>
</feature>
<dbReference type="OrthoDB" id="9807293at2"/>
<dbReference type="InterPro" id="IPR000425">
    <property type="entry name" value="MIP"/>
</dbReference>
<evidence type="ECO:0000256" key="5">
    <source>
        <dbReference type="ARBA" id="ARBA00022989"/>
    </source>
</evidence>
<dbReference type="GO" id="GO:0005737">
    <property type="term" value="C:cytoplasm"/>
    <property type="evidence" value="ECO:0007669"/>
    <property type="project" value="UniProtKB-ARBA"/>
</dbReference>
<feature type="transmembrane region" description="Helical" evidence="9">
    <location>
        <begin position="72"/>
        <end position="94"/>
    </location>
</feature>
<dbReference type="SUPFAM" id="SSF81338">
    <property type="entry name" value="Aquaporin-like"/>
    <property type="match status" value="1"/>
</dbReference>
<dbReference type="PANTHER" id="PTHR45665:SF9">
    <property type="entry name" value="AQUAPORIN-8"/>
    <property type="match status" value="1"/>
</dbReference>
<organism evidence="10 11">
    <name type="scientific">Rhodoluna lacicola</name>
    <dbReference type="NCBI Taxonomy" id="529884"/>
    <lineage>
        <taxon>Bacteria</taxon>
        <taxon>Bacillati</taxon>
        <taxon>Actinomycetota</taxon>
        <taxon>Actinomycetes</taxon>
        <taxon>Micrococcales</taxon>
        <taxon>Microbacteriaceae</taxon>
        <taxon>Luna cluster</taxon>
        <taxon>Luna-1 subcluster</taxon>
        <taxon>Rhodoluna</taxon>
    </lineage>
</organism>
<feature type="transmembrane region" description="Helical" evidence="9">
    <location>
        <begin position="140"/>
        <end position="162"/>
    </location>
</feature>
<keyword evidence="11" id="KW-1185">Reference proteome</keyword>
<evidence type="ECO:0000256" key="9">
    <source>
        <dbReference type="SAM" id="Phobius"/>
    </source>
</evidence>
<dbReference type="Pfam" id="PF00230">
    <property type="entry name" value="MIP"/>
    <property type="match status" value="1"/>
</dbReference>
<keyword evidence="6 9" id="KW-0472">Membrane</keyword>
<dbReference type="RefSeq" id="WP_051636151.1">
    <property type="nucleotide sequence ID" value="NZ_CP007490.1"/>
</dbReference>
<evidence type="ECO:0000313" key="11">
    <source>
        <dbReference type="Proteomes" id="UP000067708"/>
    </source>
</evidence>
<reference evidence="10 11" key="1">
    <citation type="journal article" date="2014" name="Int. J. Syst. Evol. Microbiol.">
        <title>Rhodoluna lacicola gen. nov., sp. nov., a planktonic freshwater bacterium with stream-lined genome.</title>
        <authorList>
            <person name="Hahn M."/>
            <person name="Schmidt J."/>
            <person name="Taipale S.J."/>
            <person name="Doolittle W.F."/>
            <person name="Koll U."/>
        </authorList>
    </citation>
    <scope>NUCLEOTIDE SEQUENCE [LARGE SCALE GENOMIC DNA]</scope>
    <source>
        <strain evidence="10 11">MWH-Ta8</strain>
    </source>
</reference>
<dbReference type="KEGG" id="rla:Rhola_00001890"/>
<gene>
    <name evidence="10" type="ORF">Rhola_00001890</name>
</gene>
<dbReference type="PATRIC" id="fig|529884.3.peg.179"/>
<comment type="subcellular location">
    <subcellularLocation>
        <location evidence="1">Endomembrane system</location>
        <topology evidence="1">Multi-pass membrane protein</topology>
    </subcellularLocation>
</comment>